<evidence type="ECO:0000256" key="22">
    <source>
        <dbReference type="PIRSR" id="PIRSR006769-3"/>
    </source>
</evidence>
<evidence type="ECO:0000313" key="24">
    <source>
        <dbReference type="EMBL" id="AST57459.1"/>
    </source>
</evidence>
<evidence type="ECO:0000256" key="13">
    <source>
        <dbReference type="ARBA" id="ARBA00023002"/>
    </source>
</evidence>
<evidence type="ECO:0000313" key="25">
    <source>
        <dbReference type="Proteomes" id="UP000214975"/>
    </source>
</evidence>
<evidence type="ECO:0000259" key="23">
    <source>
        <dbReference type="PROSITE" id="PS51747"/>
    </source>
</evidence>
<evidence type="ECO:0000256" key="21">
    <source>
        <dbReference type="PIRSR" id="PIRSR006769-2"/>
    </source>
</evidence>
<dbReference type="GO" id="GO:0009231">
    <property type="term" value="P:riboflavin biosynthetic process"/>
    <property type="evidence" value="ECO:0007669"/>
    <property type="project" value="UniProtKB-UniPathway"/>
</dbReference>
<evidence type="ECO:0000256" key="17">
    <source>
        <dbReference type="ARBA" id="ARBA00049861"/>
    </source>
</evidence>
<comment type="pathway">
    <text evidence="2 19">Cofactor biosynthesis; riboflavin biosynthesis; 5-amino-6-(D-ribitylamino)uracil from GTP: step 2/4.</text>
</comment>
<dbReference type="InterPro" id="IPR016192">
    <property type="entry name" value="APOBEC/CMP_deaminase_Zn-bd"/>
</dbReference>
<dbReference type="EC" id="1.1.1.193" evidence="19"/>
<feature type="binding site" evidence="21">
    <location>
        <position position="219"/>
    </location>
    <ligand>
        <name>NADP(+)</name>
        <dbReference type="ChEBI" id="CHEBI:58349"/>
    </ligand>
</feature>
<feature type="binding site" evidence="21">
    <location>
        <position position="168"/>
    </location>
    <ligand>
        <name>NADP(+)</name>
        <dbReference type="ChEBI" id="CHEBI:58349"/>
    </ligand>
</feature>
<dbReference type="InterPro" id="IPR024072">
    <property type="entry name" value="DHFR-like_dom_sf"/>
</dbReference>
<name>A0A223HY98_THETR</name>
<evidence type="ECO:0000256" key="8">
    <source>
        <dbReference type="ARBA" id="ARBA00022619"/>
    </source>
</evidence>
<feature type="binding site" evidence="21">
    <location>
        <position position="202"/>
    </location>
    <ligand>
        <name>substrate</name>
    </ligand>
</feature>
<comment type="catalytic activity">
    <reaction evidence="16">
        <text>2,5-diamino-6-(1-D-ribitylamino)pyrimidin-4(3H)-one 5'-phosphate + NADP(+) = 2,5-diamino-6-(1-D-ribosylamino)pyrimidin-4(3H)-one 5'-phosphate + NADPH + H(+)</text>
        <dbReference type="Rhea" id="RHEA:27278"/>
        <dbReference type="ChEBI" id="CHEBI:15378"/>
        <dbReference type="ChEBI" id="CHEBI:57783"/>
        <dbReference type="ChEBI" id="CHEBI:58349"/>
        <dbReference type="ChEBI" id="CHEBI:58890"/>
        <dbReference type="ChEBI" id="CHEBI:59545"/>
        <dbReference type="EC" id="1.1.1.302"/>
    </reaction>
</comment>
<evidence type="ECO:0000256" key="11">
    <source>
        <dbReference type="ARBA" id="ARBA00022833"/>
    </source>
</evidence>
<evidence type="ECO:0000256" key="15">
    <source>
        <dbReference type="ARBA" id="ARBA00047550"/>
    </source>
</evidence>
<dbReference type="Gene3D" id="3.40.430.10">
    <property type="entry name" value="Dihydrofolate Reductase, subunit A"/>
    <property type="match status" value="1"/>
</dbReference>
<dbReference type="SUPFAM" id="SSF53597">
    <property type="entry name" value="Dihydrofolate reductase-like"/>
    <property type="match status" value="1"/>
</dbReference>
<comment type="similarity">
    <text evidence="5 19">In the C-terminal section; belongs to the HTP reductase family.</text>
</comment>
<keyword evidence="13 19" id="KW-0560">Oxidoreductase</keyword>
<evidence type="ECO:0000256" key="19">
    <source>
        <dbReference type="PIRNR" id="PIRNR006769"/>
    </source>
</evidence>
<evidence type="ECO:0000256" key="12">
    <source>
        <dbReference type="ARBA" id="ARBA00022857"/>
    </source>
</evidence>
<gene>
    <name evidence="24" type="ORF">Thert_01399</name>
</gene>
<comment type="cofactor">
    <cofactor evidence="19 22">
        <name>Zn(2+)</name>
        <dbReference type="ChEBI" id="CHEBI:29105"/>
    </cofactor>
    <text evidence="19 22">Binds 1 zinc ion.</text>
</comment>
<feature type="binding site" evidence="21">
    <location>
        <position position="290"/>
    </location>
    <ligand>
        <name>substrate</name>
    </ligand>
</feature>
<evidence type="ECO:0000256" key="4">
    <source>
        <dbReference type="ARBA" id="ARBA00005259"/>
    </source>
</evidence>
<keyword evidence="8 19" id="KW-0686">Riboflavin biosynthesis</keyword>
<keyword evidence="12 19" id="KW-0521">NADP</keyword>
<dbReference type="Gene3D" id="3.40.140.10">
    <property type="entry name" value="Cytidine Deaminase, domain 2"/>
    <property type="match status" value="1"/>
</dbReference>
<feature type="binding site" evidence="21">
    <location>
        <position position="182"/>
    </location>
    <ligand>
        <name>substrate</name>
    </ligand>
</feature>
<evidence type="ECO:0000256" key="14">
    <source>
        <dbReference type="ARBA" id="ARBA00023268"/>
    </source>
</evidence>
<proteinExistence type="inferred from homology"/>
<feature type="binding site" evidence="21">
    <location>
        <position position="166"/>
    </location>
    <ligand>
        <name>substrate</name>
    </ligand>
</feature>
<dbReference type="PROSITE" id="PS00903">
    <property type="entry name" value="CYT_DCMP_DEAMINASES_1"/>
    <property type="match status" value="1"/>
</dbReference>
<evidence type="ECO:0000256" key="1">
    <source>
        <dbReference type="ARBA" id="ARBA00002151"/>
    </source>
</evidence>
<dbReference type="PANTHER" id="PTHR38011">
    <property type="entry name" value="DIHYDROFOLATE REDUCTASE FAMILY PROTEIN (AFU_ORTHOLOGUE AFUA_8G06820)"/>
    <property type="match status" value="1"/>
</dbReference>
<feature type="binding site" evidence="21">
    <location>
        <position position="194"/>
    </location>
    <ligand>
        <name>NADP(+)</name>
        <dbReference type="ChEBI" id="CHEBI:58349"/>
    </ligand>
</feature>
<dbReference type="Pfam" id="PF01872">
    <property type="entry name" value="RibD_C"/>
    <property type="match status" value="1"/>
</dbReference>
<feature type="binding site" evidence="21">
    <location>
        <position position="152"/>
    </location>
    <ligand>
        <name>NADP(+)</name>
        <dbReference type="ChEBI" id="CHEBI:58349"/>
    </ligand>
</feature>
<dbReference type="PANTHER" id="PTHR38011:SF7">
    <property type="entry name" value="2,5-DIAMINO-6-RIBOSYLAMINO-4(3H)-PYRIMIDINONE 5'-PHOSPHATE REDUCTASE"/>
    <property type="match status" value="1"/>
</dbReference>
<dbReference type="InterPro" id="IPR002734">
    <property type="entry name" value="RibDG_C"/>
</dbReference>
<dbReference type="NCBIfam" id="TIGR00326">
    <property type="entry name" value="eubact_ribD"/>
    <property type="match status" value="1"/>
</dbReference>
<evidence type="ECO:0000256" key="7">
    <source>
        <dbReference type="ARBA" id="ARBA00011738"/>
    </source>
</evidence>
<dbReference type="GO" id="GO:0008270">
    <property type="term" value="F:zinc ion binding"/>
    <property type="evidence" value="ECO:0007669"/>
    <property type="project" value="InterPro"/>
</dbReference>
<dbReference type="PROSITE" id="PS51747">
    <property type="entry name" value="CYT_DCMP_DEAMINASES_2"/>
    <property type="match status" value="1"/>
</dbReference>
<dbReference type="CDD" id="cd01284">
    <property type="entry name" value="Riboflavin_deaminase-reductase"/>
    <property type="match status" value="1"/>
</dbReference>
<feature type="binding site" evidence="21">
    <location>
        <position position="198"/>
    </location>
    <ligand>
        <name>NADP(+)</name>
        <dbReference type="ChEBI" id="CHEBI:58349"/>
    </ligand>
</feature>
<dbReference type="SUPFAM" id="SSF53927">
    <property type="entry name" value="Cytidine deaminase-like"/>
    <property type="match status" value="1"/>
</dbReference>
<evidence type="ECO:0000256" key="2">
    <source>
        <dbReference type="ARBA" id="ARBA00004882"/>
    </source>
</evidence>
<dbReference type="InterPro" id="IPR006401">
    <property type="entry name" value="Rib_reduct_arc"/>
</dbReference>
<keyword evidence="9 19" id="KW-0479">Metal-binding</keyword>
<evidence type="ECO:0000256" key="10">
    <source>
        <dbReference type="ARBA" id="ARBA00022801"/>
    </source>
</evidence>
<feature type="binding site" evidence="21">
    <location>
        <position position="205"/>
    </location>
    <ligand>
        <name>substrate</name>
    </ligand>
</feature>
<dbReference type="EMBL" id="CP016893">
    <property type="protein sequence ID" value="AST57459.1"/>
    <property type="molecule type" value="Genomic_DNA"/>
</dbReference>
<accession>A0A223HY98</accession>
<comment type="similarity">
    <text evidence="6">Belongs to the HTP reductase family.</text>
</comment>
<comment type="catalytic activity">
    <reaction evidence="15">
        <text>2,5-diamino-6-(1-D-ribitylamino)pyrimidin-4(3H)-one 5'-phosphate + NAD(+) = 2,5-diamino-6-(1-D-ribosylamino)pyrimidin-4(3H)-one 5'-phosphate + NADH + H(+)</text>
        <dbReference type="Rhea" id="RHEA:27274"/>
        <dbReference type="ChEBI" id="CHEBI:15378"/>
        <dbReference type="ChEBI" id="CHEBI:57540"/>
        <dbReference type="ChEBI" id="CHEBI:57945"/>
        <dbReference type="ChEBI" id="CHEBI:58890"/>
        <dbReference type="ChEBI" id="CHEBI:59545"/>
        <dbReference type="EC" id="1.1.1.302"/>
    </reaction>
</comment>
<evidence type="ECO:0000256" key="18">
    <source>
        <dbReference type="ARBA" id="ARBA00049886"/>
    </source>
</evidence>
<dbReference type="Proteomes" id="UP000214975">
    <property type="component" value="Chromosome"/>
</dbReference>
<reference evidence="24 25" key="1">
    <citation type="submission" date="2016-08" db="EMBL/GenBank/DDBJ databases">
        <title>A novel genetic cassette of butanologenic Thermoanaerobacterium thermosaccharolyticum that directly convert cellulose to butanol.</title>
        <authorList>
            <person name="Li T."/>
            <person name="He J."/>
        </authorList>
    </citation>
    <scope>NUCLEOTIDE SEQUENCE [LARGE SCALE GENOMIC DNA]</scope>
    <source>
        <strain evidence="24 25">TG57</strain>
    </source>
</reference>
<comment type="subunit">
    <text evidence="7">Homodimer.</text>
</comment>
<feature type="binding site" evidence="21">
    <location>
        <begin position="292"/>
        <end position="298"/>
    </location>
    <ligand>
        <name>NADP(+)</name>
        <dbReference type="ChEBI" id="CHEBI:58349"/>
    </ligand>
</feature>
<evidence type="ECO:0000256" key="16">
    <source>
        <dbReference type="ARBA" id="ARBA00049020"/>
    </source>
</evidence>
<dbReference type="InterPro" id="IPR050765">
    <property type="entry name" value="Riboflavin_Biosynth_HTPR"/>
</dbReference>
<evidence type="ECO:0000256" key="3">
    <source>
        <dbReference type="ARBA" id="ARBA00004910"/>
    </source>
</evidence>
<dbReference type="Pfam" id="PF00383">
    <property type="entry name" value="dCMP_cyt_deam_1"/>
    <property type="match status" value="1"/>
</dbReference>
<evidence type="ECO:0000256" key="6">
    <source>
        <dbReference type="ARBA" id="ARBA00009723"/>
    </source>
</evidence>
<organism evidence="24 25">
    <name type="scientific">Thermoanaerobacterium thermosaccharolyticum</name>
    <name type="common">Clostridium thermosaccharolyticum</name>
    <dbReference type="NCBI Taxonomy" id="1517"/>
    <lineage>
        <taxon>Bacteria</taxon>
        <taxon>Bacillati</taxon>
        <taxon>Bacillota</taxon>
        <taxon>Clostridia</taxon>
        <taxon>Thermoanaerobacterales</taxon>
        <taxon>Thermoanaerobacteraceae</taxon>
        <taxon>Thermoanaerobacterium</taxon>
    </lineage>
</organism>
<dbReference type="AlphaFoldDB" id="A0A223HY98"/>
<dbReference type="GO" id="GO:0008703">
    <property type="term" value="F:5-amino-6-(5-phosphoribosylamino)uracil reductase activity"/>
    <property type="evidence" value="ECO:0007669"/>
    <property type="project" value="UniProtKB-EC"/>
</dbReference>
<evidence type="ECO:0000256" key="5">
    <source>
        <dbReference type="ARBA" id="ARBA00007417"/>
    </source>
</evidence>
<dbReference type="PIRSF" id="PIRSF006769">
    <property type="entry name" value="RibD"/>
    <property type="match status" value="1"/>
</dbReference>
<dbReference type="GO" id="GO:0050661">
    <property type="term" value="F:NADP binding"/>
    <property type="evidence" value="ECO:0007669"/>
    <property type="project" value="InterPro"/>
</dbReference>
<dbReference type="EC" id="3.5.4.26" evidence="19"/>
<keyword evidence="14" id="KW-0511">Multifunctional enzyme</keyword>
<feature type="binding site" evidence="22">
    <location>
        <position position="73"/>
    </location>
    <ligand>
        <name>Zn(2+)</name>
        <dbReference type="ChEBI" id="CHEBI:29105"/>
        <note>catalytic</note>
    </ligand>
</feature>
<dbReference type="InterPro" id="IPR002125">
    <property type="entry name" value="CMP_dCMP_dom"/>
</dbReference>
<feature type="binding site" evidence="22">
    <location>
        <position position="48"/>
    </location>
    <ligand>
        <name>Zn(2+)</name>
        <dbReference type="ChEBI" id="CHEBI:29105"/>
        <note>catalytic</note>
    </ligand>
</feature>
<feature type="binding site" evidence="22">
    <location>
        <position position="82"/>
    </location>
    <ligand>
        <name>Zn(2+)</name>
        <dbReference type="ChEBI" id="CHEBI:29105"/>
        <note>catalytic</note>
    </ligand>
</feature>
<dbReference type="InterPro" id="IPR011549">
    <property type="entry name" value="RibD_C"/>
</dbReference>
<evidence type="ECO:0000256" key="20">
    <source>
        <dbReference type="PIRSR" id="PIRSR006769-1"/>
    </source>
</evidence>
<dbReference type="UniPathway" id="UPA00275">
    <property type="reaction ID" value="UER00401"/>
</dbReference>
<dbReference type="FunFam" id="3.40.140.10:FF:000025">
    <property type="entry name" value="Riboflavin biosynthesis protein RibD"/>
    <property type="match status" value="1"/>
</dbReference>
<dbReference type="NCBIfam" id="TIGR00227">
    <property type="entry name" value="ribD_Cterm"/>
    <property type="match status" value="1"/>
</dbReference>
<comment type="catalytic activity">
    <reaction evidence="17 19">
        <text>5-amino-6-(5-phospho-D-ribitylamino)uracil + NADP(+) = 5-amino-6-(5-phospho-D-ribosylamino)uracil + NADPH + H(+)</text>
        <dbReference type="Rhea" id="RHEA:17845"/>
        <dbReference type="ChEBI" id="CHEBI:15378"/>
        <dbReference type="ChEBI" id="CHEBI:57783"/>
        <dbReference type="ChEBI" id="CHEBI:58349"/>
        <dbReference type="ChEBI" id="CHEBI:58421"/>
        <dbReference type="ChEBI" id="CHEBI:58453"/>
        <dbReference type="EC" id="1.1.1.193"/>
    </reaction>
</comment>
<comment type="similarity">
    <text evidence="4 19">In the N-terminal section; belongs to the cytidine and deoxycytidylate deaminase family.</text>
</comment>
<comment type="pathway">
    <text evidence="3 19">Cofactor biosynthesis; riboflavin biosynthesis; 5-amino-6-(D-ribitylamino)uracil from GTP: step 3/4.</text>
</comment>
<dbReference type="GO" id="GO:0008835">
    <property type="term" value="F:diaminohydroxyphosphoribosylaminopyrimidine deaminase activity"/>
    <property type="evidence" value="ECO:0007669"/>
    <property type="project" value="UniProtKB-EC"/>
</dbReference>
<protein>
    <recommendedName>
        <fullName evidence="19">Riboflavin biosynthesis protein RibD</fullName>
    </recommendedName>
    <domain>
        <recommendedName>
            <fullName evidence="19">Diaminohydroxyphosphoribosylaminopyrimidine deaminase</fullName>
            <shortName evidence="19">DRAP deaminase</shortName>
            <ecNumber evidence="19">3.5.4.26</ecNumber>
        </recommendedName>
        <alternativeName>
            <fullName evidence="19">Riboflavin-specific deaminase</fullName>
        </alternativeName>
    </domain>
    <domain>
        <recommendedName>
            <fullName evidence="19">5-amino-6-(5-phosphoribosylamino)uracil reductase</fullName>
            <ecNumber evidence="19">1.1.1.193</ecNumber>
        </recommendedName>
        <alternativeName>
            <fullName evidence="19">HTP reductase</fullName>
        </alternativeName>
    </domain>
</protein>
<dbReference type="NCBIfam" id="TIGR01508">
    <property type="entry name" value="rib_reduct_arch"/>
    <property type="match status" value="1"/>
</dbReference>
<dbReference type="RefSeq" id="WP_164906164.1">
    <property type="nucleotide sequence ID" value="NZ_CP016893.1"/>
</dbReference>
<feature type="domain" description="CMP/dCMP-type deaminase" evidence="23">
    <location>
        <begin position="1"/>
        <end position="121"/>
    </location>
</feature>
<feature type="active site" description="Proton donor" evidence="20">
    <location>
        <position position="50"/>
    </location>
</feature>
<dbReference type="InterPro" id="IPR004794">
    <property type="entry name" value="Eubact_RibD"/>
</dbReference>
<comment type="function">
    <text evidence="1 19">Converts 2,5-diamino-6-(ribosylamino)-4(3h)-pyrimidinone 5'-phosphate into 5-amino-6-(ribosylamino)-2,4(1h,3h)-pyrimidinedione 5'-phosphate.</text>
</comment>
<keyword evidence="11 19" id="KW-0862">Zinc</keyword>
<comment type="catalytic activity">
    <reaction evidence="18 19">
        <text>2,5-diamino-6-hydroxy-4-(5-phosphoribosylamino)-pyrimidine + H2O + H(+) = 5-amino-6-(5-phospho-D-ribosylamino)uracil + NH4(+)</text>
        <dbReference type="Rhea" id="RHEA:21868"/>
        <dbReference type="ChEBI" id="CHEBI:15377"/>
        <dbReference type="ChEBI" id="CHEBI:15378"/>
        <dbReference type="ChEBI" id="CHEBI:28938"/>
        <dbReference type="ChEBI" id="CHEBI:58453"/>
        <dbReference type="ChEBI" id="CHEBI:58614"/>
        <dbReference type="EC" id="3.5.4.26"/>
    </reaction>
</comment>
<keyword evidence="10 19" id="KW-0378">Hydrolase</keyword>
<evidence type="ECO:0000256" key="9">
    <source>
        <dbReference type="ARBA" id="ARBA00022723"/>
    </source>
</evidence>
<dbReference type="InterPro" id="IPR016193">
    <property type="entry name" value="Cytidine_deaminase-like"/>
</dbReference>
<sequence length="360" mass="39534">MEKYMKRALQLAKLGLGHTNPNPLVGAVIVKNGRIIGEGYHEYYGGPHAEINALKSVKEDVIGAQLYVTLEPCCHYGKTPPCVDAIVKSGIKDVYIAMEDPNKLVSGKGIKHLKEAGLNVYTGLLKGEAEKINEIFIKYITTKKPYVILKSAMTIDGKIATAAGDSKWITNEKSREHVHKMRGYVMAIMVGVNTVIKDNPYLTARIDGFKNPLRVVVDSRGRIPLEANVVIDKSATTIVATTDMMPYKKVKALRDLGVDVVVLDKLNGEVDLKKLMDMLGERGIDSVIIEGGGTLNYSALKEGIVDKVMFYIAPKIIGGSNSLTPVEGKGFDLIKDAIMIEKLDVKRFDDDILIEGYIKK</sequence>